<evidence type="ECO:0000313" key="2">
    <source>
        <dbReference type="EMBL" id="MPC96776.1"/>
    </source>
</evidence>
<comment type="caution">
    <text evidence="2">The sequence shown here is derived from an EMBL/GenBank/DDBJ whole genome shotgun (WGS) entry which is preliminary data.</text>
</comment>
<dbReference type="InterPro" id="IPR016187">
    <property type="entry name" value="CTDL_fold"/>
</dbReference>
<dbReference type="CDD" id="cd00037">
    <property type="entry name" value="CLECT"/>
    <property type="match status" value="1"/>
</dbReference>
<dbReference type="InterPro" id="IPR001304">
    <property type="entry name" value="C-type_lectin-like"/>
</dbReference>
<name>A0A5B7JR13_PORTR</name>
<sequence length="113" mass="13029">MRQFCQALGGDLINLSDITFYRDLMLYFRGLDLPNVHFWIGATDEEKEGFWVWTDGSPVTMGTPYWANFGDKHQQMPTGGTSKNCAMLDATFHYYFSSYYCSNSKDVHPICEQ</sequence>
<dbReference type="SUPFAM" id="SSF56436">
    <property type="entry name" value="C-type lectin-like"/>
    <property type="match status" value="1"/>
</dbReference>
<dbReference type="Pfam" id="PF00059">
    <property type="entry name" value="Lectin_C"/>
    <property type="match status" value="1"/>
</dbReference>
<feature type="domain" description="C-type lectin" evidence="1">
    <location>
        <begin position="1"/>
        <end position="102"/>
    </location>
</feature>
<evidence type="ECO:0000313" key="3">
    <source>
        <dbReference type="Proteomes" id="UP000324222"/>
    </source>
</evidence>
<accession>A0A5B7JR13</accession>
<dbReference type="PROSITE" id="PS50041">
    <property type="entry name" value="C_TYPE_LECTIN_2"/>
    <property type="match status" value="1"/>
</dbReference>
<gene>
    <name evidence="2" type="ORF">E2C01_092054</name>
</gene>
<reference evidence="2 3" key="1">
    <citation type="submission" date="2019-05" db="EMBL/GenBank/DDBJ databases">
        <title>Another draft genome of Portunus trituberculatus and its Hox gene families provides insights of decapod evolution.</title>
        <authorList>
            <person name="Jeong J.-H."/>
            <person name="Song I."/>
            <person name="Kim S."/>
            <person name="Choi T."/>
            <person name="Kim D."/>
            <person name="Ryu S."/>
            <person name="Kim W."/>
        </authorList>
    </citation>
    <scope>NUCLEOTIDE SEQUENCE [LARGE SCALE GENOMIC DNA]</scope>
    <source>
        <tissue evidence="2">Muscle</tissue>
    </source>
</reference>
<protein>
    <recommendedName>
        <fullName evidence="1">C-type lectin domain-containing protein</fullName>
    </recommendedName>
</protein>
<keyword evidence="3" id="KW-1185">Reference proteome</keyword>
<evidence type="ECO:0000259" key="1">
    <source>
        <dbReference type="PROSITE" id="PS50041"/>
    </source>
</evidence>
<dbReference type="Gene3D" id="3.10.100.10">
    <property type="entry name" value="Mannose-Binding Protein A, subunit A"/>
    <property type="match status" value="1"/>
</dbReference>
<proteinExistence type="predicted"/>
<dbReference type="Proteomes" id="UP000324222">
    <property type="component" value="Unassembled WGS sequence"/>
</dbReference>
<dbReference type="OrthoDB" id="6355241at2759"/>
<organism evidence="2 3">
    <name type="scientific">Portunus trituberculatus</name>
    <name type="common">Swimming crab</name>
    <name type="synonym">Neptunus trituberculatus</name>
    <dbReference type="NCBI Taxonomy" id="210409"/>
    <lineage>
        <taxon>Eukaryota</taxon>
        <taxon>Metazoa</taxon>
        <taxon>Ecdysozoa</taxon>
        <taxon>Arthropoda</taxon>
        <taxon>Crustacea</taxon>
        <taxon>Multicrustacea</taxon>
        <taxon>Malacostraca</taxon>
        <taxon>Eumalacostraca</taxon>
        <taxon>Eucarida</taxon>
        <taxon>Decapoda</taxon>
        <taxon>Pleocyemata</taxon>
        <taxon>Brachyura</taxon>
        <taxon>Eubrachyura</taxon>
        <taxon>Portunoidea</taxon>
        <taxon>Portunidae</taxon>
        <taxon>Portuninae</taxon>
        <taxon>Portunus</taxon>
    </lineage>
</organism>
<dbReference type="AlphaFoldDB" id="A0A5B7JR13"/>
<dbReference type="InterPro" id="IPR016186">
    <property type="entry name" value="C-type_lectin-like/link_sf"/>
</dbReference>
<dbReference type="EMBL" id="VSRR010107320">
    <property type="protein sequence ID" value="MPC96776.1"/>
    <property type="molecule type" value="Genomic_DNA"/>
</dbReference>